<gene>
    <name evidence="1" type="ORF">Cvel_7758</name>
</gene>
<dbReference type="AlphaFoldDB" id="A0A0G4HPE9"/>
<name>A0A0G4HPE9_9ALVE</name>
<dbReference type="EMBL" id="CDMZ01003364">
    <property type="protein sequence ID" value="CEM46087.1"/>
    <property type="molecule type" value="Genomic_DNA"/>
</dbReference>
<protein>
    <submittedName>
        <fullName evidence="1">Uncharacterized protein</fullName>
    </submittedName>
</protein>
<organism evidence="1">
    <name type="scientific">Chromera velia CCMP2878</name>
    <dbReference type="NCBI Taxonomy" id="1169474"/>
    <lineage>
        <taxon>Eukaryota</taxon>
        <taxon>Sar</taxon>
        <taxon>Alveolata</taxon>
        <taxon>Colpodellida</taxon>
        <taxon>Chromeraceae</taxon>
        <taxon>Chromera</taxon>
    </lineage>
</organism>
<dbReference type="VEuPathDB" id="CryptoDB:Cvel_7758"/>
<proteinExistence type="predicted"/>
<reference evidence="1" key="1">
    <citation type="submission" date="2014-11" db="EMBL/GenBank/DDBJ databases">
        <authorList>
            <person name="Otto D Thomas"/>
            <person name="Naeem Raeece"/>
        </authorList>
    </citation>
    <scope>NUCLEOTIDE SEQUENCE</scope>
</reference>
<accession>A0A0G4HPE9</accession>
<evidence type="ECO:0000313" key="1">
    <source>
        <dbReference type="EMBL" id="CEM46087.1"/>
    </source>
</evidence>
<sequence>MRRVSGRLATEVHARNFREEAETPFPVSLEEVRRKDATRRTALETAGRSLLGLVVAFPLPALAASKLSPTDRLLTGYKDIVYLLENWDKETTKCESPTKCVRDADVVRKYLGLRSTKDPLFQAEKTIQQLQGNLDDPDDIEQFISAAEEFSSAQSMANSMAYTSSFGEYNPGGGADAVARYLEISRKQVIICKSALEKVLKLLKLI</sequence>